<accession>A0A6N3A5A9</accession>
<dbReference type="RefSeq" id="WP_021841345.1">
    <property type="nucleotide sequence ID" value="NZ_CACRUX010000021.1"/>
</dbReference>
<sequence length="124" mass="14158">MVTYISVETAIEQIVDKVKISADVEDIMPLQQLQIEQFVYDIVDYCHRDDFPTTLVLTVANLIAMHFITEPEHMGTGPLKALEENDTRFEFAVADADTTDLLSNQLFGKIRPKLNLYRKLVRNG</sequence>
<name>A0A6N3A5A9_9FIRM</name>
<reference evidence="1" key="1">
    <citation type="submission" date="2019-11" db="EMBL/GenBank/DDBJ databases">
        <authorList>
            <person name="Feng L."/>
        </authorList>
    </citation>
    <scope>NUCLEOTIDE SEQUENCE</scope>
    <source>
        <strain evidence="1">VrattiLFYP33</strain>
    </source>
</reference>
<dbReference type="EMBL" id="CACRUX010000021">
    <property type="protein sequence ID" value="VYT84980.1"/>
    <property type="molecule type" value="Genomic_DNA"/>
</dbReference>
<dbReference type="AlphaFoldDB" id="A0A6N3A5A9"/>
<organism evidence="1">
    <name type="scientific">Veillonella ratti</name>
    <dbReference type="NCBI Taxonomy" id="103892"/>
    <lineage>
        <taxon>Bacteria</taxon>
        <taxon>Bacillati</taxon>
        <taxon>Bacillota</taxon>
        <taxon>Negativicutes</taxon>
        <taxon>Veillonellales</taxon>
        <taxon>Veillonellaceae</taxon>
        <taxon>Veillonella</taxon>
    </lineage>
</organism>
<proteinExistence type="predicted"/>
<gene>
    <name evidence="1" type="ORF">VRLFYP33_00609</name>
</gene>
<evidence type="ECO:0000313" key="1">
    <source>
        <dbReference type="EMBL" id="VYT84980.1"/>
    </source>
</evidence>
<protein>
    <submittedName>
        <fullName evidence="1">Uncharacterized protein</fullName>
    </submittedName>
</protein>